<feature type="domain" description="Polymerase nucleotidyl transferase" evidence="10">
    <location>
        <begin position="24"/>
        <end position="96"/>
    </location>
</feature>
<evidence type="ECO:0000256" key="4">
    <source>
        <dbReference type="ARBA" id="ARBA00022695"/>
    </source>
</evidence>
<evidence type="ECO:0000256" key="5">
    <source>
        <dbReference type="ARBA" id="ARBA00022723"/>
    </source>
</evidence>
<name>A0A3S0VI42_9MICO</name>
<dbReference type="InterPro" id="IPR052038">
    <property type="entry name" value="Type-VII_TA_antitoxin"/>
</dbReference>
<evidence type="ECO:0000256" key="6">
    <source>
        <dbReference type="ARBA" id="ARBA00022741"/>
    </source>
</evidence>
<dbReference type="EMBL" id="RZGZ01000001">
    <property type="protein sequence ID" value="RUR03009.1"/>
    <property type="molecule type" value="Genomic_DNA"/>
</dbReference>
<dbReference type="InterPro" id="IPR043519">
    <property type="entry name" value="NT_sf"/>
</dbReference>
<organism evidence="11 12">
    <name type="scientific">Labedella endophytica</name>
    <dbReference type="NCBI Taxonomy" id="1523160"/>
    <lineage>
        <taxon>Bacteria</taxon>
        <taxon>Bacillati</taxon>
        <taxon>Actinomycetota</taxon>
        <taxon>Actinomycetes</taxon>
        <taxon>Micrococcales</taxon>
        <taxon>Microbacteriaceae</taxon>
        <taxon>Labedella</taxon>
    </lineage>
</organism>
<evidence type="ECO:0000256" key="1">
    <source>
        <dbReference type="ARBA" id="ARBA00001946"/>
    </source>
</evidence>
<evidence type="ECO:0000313" key="11">
    <source>
        <dbReference type="EMBL" id="RUR03009.1"/>
    </source>
</evidence>
<evidence type="ECO:0000259" key="10">
    <source>
        <dbReference type="Pfam" id="PF01909"/>
    </source>
</evidence>
<accession>A0A3S0VI42</accession>
<comment type="cofactor">
    <cofactor evidence="1">
        <name>Mg(2+)</name>
        <dbReference type="ChEBI" id="CHEBI:18420"/>
    </cofactor>
</comment>
<dbReference type="Gene3D" id="3.30.460.10">
    <property type="entry name" value="Beta Polymerase, domain 2"/>
    <property type="match status" value="1"/>
</dbReference>
<dbReference type="CDD" id="cd05403">
    <property type="entry name" value="NT_KNTase_like"/>
    <property type="match status" value="1"/>
</dbReference>
<dbReference type="GO" id="GO:0046872">
    <property type="term" value="F:metal ion binding"/>
    <property type="evidence" value="ECO:0007669"/>
    <property type="project" value="UniProtKB-KW"/>
</dbReference>
<evidence type="ECO:0000313" key="12">
    <source>
        <dbReference type="Proteomes" id="UP000274909"/>
    </source>
</evidence>
<dbReference type="RefSeq" id="WP_127045980.1">
    <property type="nucleotide sequence ID" value="NZ_RZGZ01000001.1"/>
</dbReference>
<keyword evidence="2" id="KW-1277">Toxin-antitoxin system</keyword>
<dbReference type="Pfam" id="PF01909">
    <property type="entry name" value="NTP_transf_2"/>
    <property type="match status" value="1"/>
</dbReference>
<gene>
    <name evidence="11" type="ORF">ELQ94_00100</name>
</gene>
<comment type="similarity">
    <text evidence="9">Belongs to the MntA antitoxin family.</text>
</comment>
<keyword evidence="8" id="KW-0460">Magnesium</keyword>
<keyword evidence="5" id="KW-0479">Metal-binding</keyword>
<evidence type="ECO:0000256" key="7">
    <source>
        <dbReference type="ARBA" id="ARBA00022840"/>
    </source>
</evidence>
<dbReference type="InterPro" id="IPR002934">
    <property type="entry name" value="Polymerase_NTP_transf_dom"/>
</dbReference>
<proteinExistence type="inferred from homology"/>
<dbReference type="Proteomes" id="UP000274909">
    <property type="component" value="Unassembled WGS sequence"/>
</dbReference>
<reference evidence="11 12" key="1">
    <citation type="submission" date="2018-12" db="EMBL/GenBank/DDBJ databases">
        <authorList>
            <person name="Li F."/>
        </authorList>
    </citation>
    <scope>NUCLEOTIDE SEQUENCE [LARGE SCALE GENOMIC DNA]</scope>
    <source>
        <strain evidence="11 12">EGI 6500705</strain>
    </source>
</reference>
<keyword evidence="6" id="KW-0547">Nucleotide-binding</keyword>
<dbReference type="GO" id="GO:0005524">
    <property type="term" value="F:ATP binding"/>
    <property type="evidence" value="ECO:0007669"/>
    <property type="project" value="UniProtKB-KW"/>
</dbReference>
<dbReference type="PANTHER" id="PTHR33571:SF12">
    <property type="entry name" value="BSL3053 PROTEIN"/>
    <property type="match status" value="1"/>
</dbReference>
<dbReference type="PANTHER" id="PTHR33571">
    <property type="entry name" value="SSL8005 PROTEIN"/>
    <property type="match status" value="1"/>
</dbReference>
<evidence type="ECO:0000256" key="8">
    <source>
        <dbReference type="ARBA" id="ARBA00022842"/>
    </source>
</evidence>
<keyword evidence="3 11" id="KW-0808">Transferase</keyword>
<dbReference type="GO" id="GO:0016779">
    <property type="term" value="F:nucleotidyltransferase activity"/>
    <property type="evidence" value="ECO:0007669"/>
    <property type="project" value="UniProtKB-KW"/>
</dbReference>
<evidence type="ECO:0000256" key="3">
    <source>
        <dbReference type="ARBA" id="ARBA00022679"/>
    </source>
</evidence>
<keyword evidence="12" id="KW-1185">Reference proteome</keyword>
<evidence type="ECO:0000256" key="2">
    <source>
        <dbReference type="ARBA" id="ARBA00022649"/>
    </source>
</evidence>
<keyword evidence="4" id="KW-0548">Nucleotidyltransferase</keyword>
<sequence>MSTLSPDSVAVRELVAAHRDELDAVLRKYGATNPRLFGSMASGDAEDQSDIDLMVDLLPDERDSELLRISGLTVGLTRILGRPVDVVVPGLLRAPVSHTAMREAIPL</sequence>
<keyword evidence="7" id="KW-0067">ATP-binding</keyword>
<dbReference type="AlphaFoldDB" id="A0A3S0VI42"/>
<evidence type="ECO:0000256" key="9">
    <source>
        <dbReference type="ARBA" id="ARBA00038276"/>
    </source>
</evidence>
<dbReference type="SUPFAM" id="SSF81301">
    <property type="entry name" value="Nucleotidyltransferase"/>
    <property type="match status" value="1"/>
</dbReference>
<dbReference type="OrthoDB" id="9803128at2"/>
<protein>
    <submittedName>
        <fullName evidence="11">Nucleotidyltransferase</fullName>
    </submittedName>
</protein>
<comment type="caution">
    <text evidence="11">The sequence shown here is derived from an EMBL/GenBank/DDBJ whole genome shotgun (WGS) entry which is preliminary data.</text>
</comment>